<dbReference type="RefSeq" id="WP_133442315.1">
    <property type="nucleotide sequence ID" value="NZ_CP034726.1"/>
</dbReference>
<organism evidence="2 3">
    <name type="scientific">Acetilactobacillus jinshanensis</name>
    <dbReference type="NCBI Taxonomy" id="1720083"/>
    <lineage>
        <taxon>Bacteria</taxon>
        <taxon>Bacillati</taxon>
        <taxon>Bacillota</taxon>
        <taxon>Bacilli</taxon>
        <taxon>Lactobacillales</taxon>
        <taxon>Lactobacillaceae</taxon>
        <taxon>Acetilactobacillus</taxon>
    </lineage>
</organism>
<evidence type="ECO:0000313" key="2">
    <source>
        <dbReference type="EMBL" id="QBP18757.1"/>
    </source>
</evidence>
<feature type="region of interest" description="Disordered" evidence="1">
    <location>
        <begin position="1"/>
        <end position="23"/>
    </location>
</feature>
<evidence type="ECO:0000256" key="1">
    <source>
        <dbReference type="SAM" id="MobiDB-lite"/>
    </source>
</evidence>
<gene>
    <name evidence="2" type="ORF">ELX58_06520</name>
</gene>
<dbReference type="EMBL" id="CP034726">
    <property type="protein sequence ID" value="QBP18757.1"/>
    <property type="molecule type" value="Genomic_DNA"/>
</dbReference>
<dbReference type="OrthoDB" id="95278at2"/>
<reference evidence="3" key="1">
    <citation type="submission" date="2018-12" db="EMBL/GenBank/DDBJ databases">
        <title>A new species of lactobacillus.</title>
        <authorList>
            <person name="Jian Y."/>
            <person name="Xin L."/>
            <person name="Hong Z.J."/>
            <person name="Ming L.Z."/>
            <person name="Hong X.Z."/>
        </authorList>
    </citation>
    <scope>NUCLEOTIDE SEQUENCE [LARGE SCALE GENOMIC DNA]</scope>
    <source>
        <strain evidence="3">HSLZ-75</strain>
    </source>
</reference>
<dbReference type="PIRSF" id="PIRSF034303">
    <property type="entry name" value="DUF1694"/>
    <property type="match status" value="1"/>
</dbReference>
<dbReference type="AlphaFoldDB" id="A0A4P6ZME3"/>
<keyword evidence="3" id="KW-1185">Reference proteome</keyword>
<accession>A0A4P6ZME3</accession>
<feature type="region of interest" description="Disordered" evidence="1">
    <location>
        <begin position="133"/>
        <end position="162"/>
    </location>
</feature>
<dbReference type="SUPFAM" id="SSF160515">
    <property type="entry name" value="YueI-like"/>
    <property type="match status" value="1"/>
</dbReference>
<sequence length="162" mass="18638">MSDTPTNSVNDRLDRTINGTPKINPDEQRKYLGTFRERVSLAIKISDLKSQNAFNGFKKDLEAHPKYLLIINGNLTQNLTMPYLAYASQHNIDFTMRTDSFYWTRSQDYGLIYASHHNAINQYPVNVMQKYPAKTDNHKGSSQSPKSSKSKSSLWTKLKKLF</sequence>
<dbReference type="Gene3D" id="3.30.1330.30">
    <property type="match status" value="1"/>
</dbReference>
<feature type="compositionally biased region" description="Polar residues" evidence="1">
    <location>
        <begin position="1"/>
        <end position="10"/>
    </location>
</feature>
<evidence type="ECO:0000313" key="3">
    <source>
        <dbReference type="Proteomes" id="UP000294321"/>
    </source>
</evidence>
<dbReference type="Pfam" id="PF07997">
    <property type="entry name" value="DUF1694"/>
    <property type="match status" value="1"/>
</dbReference>
<dbReference type="Proteomes" id="UP000294321">
    <property type="component" value="Chromosome"/>
</dbReference>
<dbReference type="KEGG" id="lji:ELX58_06520"/>
<dbReference type="InterPro" id="IPR029064">
    <property type="entry name" value="Ribosomal_eL30-like_sf"/>
</dbReference>
<dbReference type="InterPro" id="IPR012543">
    <property type="entry name" value="DUF1694"/>
</dbReference>
<proteinExistence type="predicted"/>
<protein>
    <submittedName>
        <fullName evidence="2">DUF1694 domain-containing protein</fullName>
    </submittedName>
</protein>
<feature type="compositionally biased region" description="Low complexity" evidence="1">
    <location>
        <begin position="140"/>
        <end position="156"/>
    </location>
</feature>
<name>A0A4P6ZME3_9LACO</name>